<accession>E0TXZ9</accession>
<reference evidence="1 2" key="2">
    <citation type="journal article" date="2011" name="Microbiology">
        <title>The genome sequence of Bacillus subtilis subsp. spizizenii W23: insights into speciation within the B. subtilis complex and into the history of B. subtilis genetics.</title>
        <authorList>
            <person name="Zeigler D.R."/>
        </authorList>
    </citation>
    <scope>NUCLEOTIDE SEQUENCE [LARGE SCALE GENOMIC DNA]</scope>
    <source>
        <strain evidence="2">ATCC 23059 / NRRL B-14472 / W23</strain>
    </source>
</reference>
<name>E0TXZ9_BACSH</name>
<gene>
    <name evidence="1" type="ordered locus">BSUW23_09765</name>
</gene>
<evidence type="ECO:0000313" key="1">
    <source>
        <dbReference type="EMBL" id="ADM37999.1"/>
    </source>
</evidence>
<dbReference type="HOGENOM" id="CLU_2822214_0_0_9"/>
<reference key="1">
    <citation type="submission" date="2010-08" db="EMBL/GenBank/DDBJ databases">
        <authorList>
            <person name="Zeigler D.R."/>
        </authorList>
    </citation>
    <scope>NUCLEOTIDE SEQUENCE</scope>
    <source>
        <strain>W23</strain>
    </source>
</reference>
<dbReference type="Proteomes" id="UP000002233">
    <property type="component" value="Chromosome"/>
</dbReference>
<proteinExistence type="predicted"/>
<organism evidence="1 2">
    <name type="scientific">Bacillus spizizenii (strain ATCC 23059 / NRRL B-14472 / W23)</name>
    <name type="common">Bacillus subtilis subsp. spizizenii</name>
    <dbReference type="NCBI Taxonomy" id="655816"/>
    <lineage>
        <taxon>Bacteria</taxon>
        <taxon>Bacillati</taxon>
        <taxon>Bacillota</taxon>
        <taxon>Bacilli</taxon>
        <taxon>Bacillales</taxon>
        <taxon>Bacillaceae</taxon>
        <taxon>Bacillus</taxon>
    </lineage>
</organism>
<dbReference type="KEGG" id="bss:BSUW23_09765"/>
<evidence type="ECO:0000313" key="2">
    <source>
        <dbReference type="Proteomes" id="UP000002233"/>
    </source>
</evidence>
<dbReference type="EMBL" id="CP002183">
    <property type="protein sequence ID" value="ADM37999.1"/>
    <property type="molecule type" value="Genomic_DNA"/>
</dbReference>
<sequence>MHDVSPFKNRTFVLIVFKIKFKINTFSRISCFRFFRKQEISPKSTKDAASEGIVFFFDICISFSGC</sequence>
<protein>
    <submittedName>
        <fullName evidence="1">Uncharacterized protein</fullName>
    </submittedName>
</protein>
<dbReference type="AlphaFoldDB" id="E0TXZ9"/>